<dbReference type="AlphaFoldDB" id="A0A6J5D771"/>
<feature type="transmembrane region" description="Helical" evidence="2">
    <location>
        <begin position="44"/>
        <end position="62"/>
    </location>
</feature>
<keyword evidence="2" id="KW-1133">Transmembrane helix</keyword>
<evidence type="ECO:0000256" key="1">
    <source>
        <dbReference type="SAM" id="MobiDB-lite"/>
    </source>
</evidence>
<keyword evidence="2" id="KW-0472">Membrane</keyword>
<evidence type="ECO:0000313" key="3">
    <source>
        <dbReference type="EMBL" id="CAB3748735.1"/>
    </source>
</evidence>
<keyword evidence="2" id="KW-0812">Transmembrane</keyword>
<feature type="compositionally biased region" description="Low complexity" evidence="1">
    <location>
        <begin position="16"/>
        <end position="26"/>
    </location>
</feature>
<dbReference type="Proteomes" id="UP000494329">
    <property type="component" value="Unassembled WGS sequence"/>
</dbReference>
<feature type="region of interest" description="Disordered" evidence="1">
    <location>
        <begin position="1"/>
        <end position="36"/>
    </location>
</feature>
<organism evidence="3 4">
    <name type="scientific">Paraburkholderia solisilvae</name>
    <dbReference type="NCBI Taxonomy" id="624376"/>
    <lineage>
        <taxon>Bacteria</taxon>
        <taxon>Pseudomonadati</taxon>
        <taxon>Pseudomonadota</taxon>
        <taxon>Betaproteobacteria</taxon>
        <taxon>Burkholderiales</taxon>
        <taxon>Burkholderiaceae</taxon>
        <taxon>Paraburkholderia</taxon>
    </lineage>
</organism>
<sequence length="67" mass="7062">MPADRIEITDDSPTQAPAYGGPAFGPFAPPASEAGDAAREATPIGFFTLGIAWLFGLEALLADERRR</sequence>
<protein>
    <submittedName>
        <fullName evidence="3">Uncharacterized protein</fullName>
    </submittedName>
</protein>
<accession>A0A6J5D771</accession>
<evidence type="ECO:0000256" key="2">
    <source>
        <dbReference type="SAM" id="Phobius"/>
    </source>
</evidence>
<reference evidence="3 4" key="1">
    <citation type="submission" date="2020-04" db="EMBL/GenBank/DDBJ databases">
        <authorList>
            <person name="De Canck E."/>
        </authorList>
    </citation>
    <scope>NUCLEOTIDE SEQUENCE [LARGE SCALE GENOMIC DNA]</scope>
    <source>
        <strain evidence="3 4">LMG 29739</strain>
    </source>
</reference>
<dbReference type="RefSeq" id="WP_175109261.1">
    <property type="nucleotide sequence ID" value="NZ_CADIKF010000003.1"/>
</dbReference>
<name>A0A6J5D771_9BURK</name>
<evidence type="ECO:0000313" key="4">
    <source>
        <dbReference type="Proteomes" id="UP000494329"/>
    </source>
</evidence>
<dbReference type="EMBL" id="CADIKF010000003">
    <property type="protein sequence ID" value="CAB3748735.1"/>
    <property type="molecule type" value="Genomic_DNA"/>
</dbReference>
<proteinExistence type="predicted"/>
<gene>
    <name evidence="3" type="ORF">LMG29739_00579</name>
</gene>
<keyword evidence="4" id="KW-1185">Reference proteome</keyword>